<keyword evidence="10" id="KW-1185">Reference proteome</keyword>
<keyword evidence="5" id="KW-0175">Coiled coil</keyword>
<dbReference type="InterPro" id="IPR007627">
    <property type="entry name" value="RNA_pol_sigma70_r2"/>
</dbReference>
<dbReference type="InterPro" id="IPR036388">
    <property type="entry name" value="WH-like_DNA-bd_sf"/>
</dbReference>
<gene>
    <name evidence="9" type="primary">sigE_5</name>
    <name evidence="9" type="ORF">KOR34_30220</name>
</gene>
<evidence type="ECO:0000256" key="3">
    <source>
        <dbReference type="ARBA" id="ARBA00023082"/>
    </source>
</evidence>
<dbReference type="InterPro" id="IPR039425">
    <property type="entry name" value="RNA_pol_sigma-70-like"/>
</dbReference>
<dbReference type="GO" id="GO:0006352">
    <property type="term" value="P:DNA-templated transcription initiation"/>
    <property type="evidence" value="ECO:0007669"/>
    <property type="project" value="InterPro"/>
</dbReference>
<evidence type="ECO:0000256" key="5">
    <source>
        <dbReference type="SAM" id="Coils"/>
    </source>
</evidence>
<keyword evidence="2" id="KW-0805">Transcription regulation</keyword>
<evidence type="ECO:0000256" key="1">
    <source>
        <dbReference type="ARBA" id="ARBA00010641"/>
    </source>
</evidence>
<dbReference type="Gene3D" id="1.10.1740.10">
    <property type="match status" value="1"/>
</dbReference>
<evidence type="ECO:0000256" key="2">
    <source>
        <dbReference type="ARBA" id="ARBA00023015"/>
    </source>
</evidence>
<dbReference type="SUPFAM" id="SSF88659">
    <property type="entry name" value="Sigma3 and sigma4 domains of RNA polymerase sigma factors"/>
    <property type="match status" value="1"/>
</dbReference>
<evidence type="ECO:0000313" key="9">
    <source>
        <dbReference type="EMBL" id="TWT38054.1"/>
    </source>
</evidence>
<feature type="domain" description="RNA polymerase sigma factor 70 region 4 type 2" evidence="8">
    <location>
        <begin position="142"/>
        <end position="191"/>
    </location>
</feature>
<dbReference type="PANTHER" id="PTHR43133:SF51">
    <property type="entry name" value="RNA POLYMERASE SIGMA FACTOR"/>
    <property type="match status" value="1"/>
</dbReference>
<dbReference type="Gene3D" id="1.10.10.10">
    <property type="entry name" value="Winged helix-like DNA-binding domain superfamily/Winged helix DNA-binding domain"/>
    <property type="match status" value="1"/>
</dbReference>
<organism evidence="9 10">
    <name type="scientific">Posidoniimonas corsicana</name>
    <dbReference type="NCBI Taxonomy" id="1938618"/>
    <lineage>
        <taxon>Bacteria</taxon>
        <taxon>Pseudomonadati</taxon>
        <taxon>Planctomycetota</taxon>
        <taxon>Planctomycetia</taxon>
        <taxon>Pirellulales</taxon>
        <taxon>Lacipirellulaceae</taxon>
        <taxon>Posidoniimonas</taxon>
    </lineage>
</organism>
<feature type="region of interest" description="Disordered" evidence="6">
    <location>
        <begin position="1"/>
        <end position="23"/>
    </location>
</feature>
<feature type="domain" description="RNA polymerase sigma-70 region 2" evidence="7">
    <location>
        <begin position="45"/>
        <end position="105"/>
    </location>
</feature>
<dbReference type="EMBL" id="SIHJ01000001">
    <property type="protein sequence ID" value="TWT38054.1"/>
    <property type="molecule type" value="Genomic_DNA"/>
</dbReference>
<sequence length="761" mass="81219">MTPHLRTSPNGPMPTKPEPPTTDACDSDLLRRFSAQRDEEVFRLLVERHGPLVLGVCRRNTFANEDAEDAFQATFLVLSQSAGSIRRGSSLSAWLYGVALRVSARVRRGRPADRPQSLEEDVPETRDPLDELLARHDGMIADEELSALPENLRQPLVLRYLAGKSNQQTAAELGITVAALEGRLKRGKSRLRARLLRRGVTLAAVVATLKSTQVHAGALPAPLVEATAALGCQGAAGPLATSSPLSNPTITNIALEELKIMHALALPKLLLPFGAAGVALLAMGVHLAYSQGAGADTGTSPLQLQSEAADAPGDSEALFAAGAIATAPAAEDNPFGAIAATAADANPFNASPRDAFVASPPQTPAAANSFVAAVPPGVARIENSLASQLTTTGLDFVDAPLEEVIDFLRTEYDIEIQLDERSLDDIAIGRDEPITCNLRRVSLDAALNLILDKLELTHVVANEVLLITTQEHAHTLLDTKLYHTRGLGIDAESLRETILKTVAPETWSDGNGGEAEFEPLPSGDVLVRQTYAGHKELSQVLKQLAASQAGSPASGDRQADAAPRAGVQVERISTAESGPVLTLRGAKDEVERVAEVINTTVGPDAPTSAAAPAAAVQTLRALKSRYSDLLEQIQRKQEAYNALAKDSGSILDARNAAENQLDIELLTRLRGELLEMRRKDATTQHGAPIGEYMDELRTEIAELTERVLTRAEENPDLQRRGEEIEQLKQIAAGLQERIEELETERAIGEESPATTAGGGLR</sequence>
<comment type="caution">
    <text evidence="9">The sequence shown here is derived from an EMBL/GenBank/DDBJ whole genome shotgun (WGS) entry which is preliminary data.</text>
</comment>
<dbReference type="InterPro" id="IPR014284">
    <property type="entry name" value="RNA_pol_sigma-70_dom"/>
</dbReference>
<feature type="region of interest" description="Disordered" evidence="6">
    <location>
        <begin position="742"/>
        <end position="761"/>
    </location>
</feature>
<proteinExistence type="inferred from homology"/>
<reference evidence="9 10" key="1">
    <citation type="submission" date="2019-02" db="EMBL/GenBank/DDBJ databases">
        <title>Deep-cultivation of Planctomycetes and their phenomic and genomic characterization uncovers novel biology.</title>
        <authorList>
            <person name="Wiegand S."/>
            <person name="Jogler M."/>
            <person name="Boedeker C."/>
            <person name="Pinto D."/>
            <person name="Vollmers J."/>
            <person name="Rivas-Marin E."/>
            <person name="Kohn T."/>
            <person name="Peeters S.H."/>
            <person name="Heuer A."/>
            <person name="Rast P."/>
            <person name="Oberbeckmann S."/>
            <person name="Bunk B."/>
            <person name="Jeske O."/>
            <person name="Meyerdierks A."/>
            <person name="Storesund J.E."/>
            <person name="Kallscheuer N."/>
            <person name="Luecker S."/>
            <person name="Lage O.M."/>
            <person name="Pohl T."/>
            <person name="Merkel B.J."/>
            <person name="Hornburger P."/>
            <person name="Mueller R.-W."/>
            <person name="Bruemmer F."/>
            <person name="Labrenz M."/>
            <person name="Spormann A.M."/>
            <person name="Op Den Camp H."/>
            <person name="Overmann J."/>
            <person name="Amann R."/>
            <person name="Jetten M.S.M."/>
            <person name="Mascher T."/>
            <person name="Medema M.H."/>
            <person name="Devos D.P."/>
            <person name="Kaster A.-K."/>
            <person name="Ovreas L."/>
            <person name="Rohde M."/>
            <person name="Galperin M.Y."/>
            <person name="Jogler C."/>
        </authorList>
    </citation>
    <scope>NUCLEOTIDE SEQUENCE [LARGE SCALE GENOMIC DNA]</scope>
    <source>
        <strain evidence="9 10">KOR34</strain>
    </source>
</reference>
<dbReference type="InterPro" id="IPR013249">
    <property type="entry name" value="RNA_pol_sigma70_r4_t2"/>
</dbReference>
<evidence type="ECO:0000313" key="10">
    <source>
        <dbReference type="Proteomes" id="UP000316714"/>
    </source>
</evidence>
<evidence type="ECO:0000259" key="7">
    <source>
        <dbReference type="Pfam" id="PF04542"/>
    </source>
</evidence>
<dbReference type="InterPro" id="IPR013325">
    <property type="entry name" value="RNA_pol_sigma_r2"/>
</dbReference>
<protein>
    <submittedName>
        <fullName evidence="9">ECF RNA polymerase sigma factor SigE</fullName>
    </submittedName>
</protein>
<dbReference type="SUPFAM" id="SSF88946">
    <property type="entry name" value="Sigma2 domain of RNA polymerase sigma factors"/>
    <property type="match status" value="1"/>
</dbReference>
<feature type="compositionally biased region" description="Polar residues" evidence="6">
    <location>
        <begin position="1"/>
        <end position="10"/>
    </location>
</feature>
<feature type="compositionally biased region" description="Pro residues" evidence="6">
    <location>
        <begin position="11"/>
        <end position="20"/>
    </location>
</feature>
<dbReference type="Proteomes" id="UP000316714">
    <property type="component" value="Unassembled WGS sequence"/>
</dbReference>
<accession>A0A5C5VHF2</accession>
<dbReference type="Pfam" id="PF08281">
    <property type="entry name" value="Sigma70_r4_2"/>
    <property type="match status" value="1"/>
</dbReference>
<comment type="similarity">
    <text evidence="1">Belongs to the sigma-70 factor family. ECF subfamily.</text>
</comment>
<dbReference type="OrthoDB" id="291047at2"/>
<dbReference type="PANTHER" id="PTHR43133">
    <property type="entry name" value="RNA POLYMERASE ECF-TYPE SIGMA FACTO"/>
    <property type="match status" value="1"/>
</dbReference>
<feature type="coiled-coil region" evidence="5">
    <location>
        <begin position="616"/>
        <end position="646"/>
    </location>
</feature>
<dbReference type="GO" id="GO:0003677">
    <property type="term" value="F:DNA binding"/>
    <property type="evidence" value="ECO:0007669"/>
    <property type="project" value="InterPro"/>
</dbReference>
<evidence type="ECO:0000256" key="4">
    <source>
        <dbReference type="ARBA" id="ARBA00023163"/>
    </source>
</evidence>
<evidence type="ECO:0000256" key="6">
    <source>
        <dbReference type="SAM" id="MobiDB-lite"/>
    </source>
</evidence>
<name>A0A5C5VHF2_9BACT</name>
<dbReference type="Pfam" id="PF04542">
    <property type="entry name" value="Sigma70_r2"/>
    <property type="match status" value="1"/>
</dbReference>
<keyword evidence="4" id="KW-0804">Transcription</keyword>
<keyword evidence="3" id="KW-0731">Sigma factor</keyword>
<dbReference type="NCBIfam" id="TIGR02937">
    <property type="entry name" value="sigma70-ECF"/>
    <property type="match status" value="1"/>
</dbReference>
<dbReference type="AlphaFoldDB" id="A0A5C5VHF2"/>
<evidence type="ECO:0000259" key="8">
    <source>
        <dbReference type="Pfam" id="PF08281"/>
    </source>
</evidence>
<dbReference type="GO" id="GO:0016987">
    <property type="term" value="F:sigma factor activity"/>
    <property type="evidence" value="ECO:0007669"/>
    <property type="project" value="UniProtKB-KW"/>
</dbReference>
<dbReference type="InterPro" id="IPR013324">
    <property type="entry name" value="RNA_pol_sigma_r3/r4-like"/>
</dbReference>